<keyword evidence="3" id="KW-1185">Reference proteome</keyword>
<dbReference type="Pfam" id="PF14054">
    <property type="entry name" value="DUF4249"/>
    <property type="match status" value="1"/>
</dbReference>
<evidence type="ECO:0000256" key="1">
    <source>
        <dbReference type="SAM" id="SignalP"/>
    </source>
</evidence>
<evidence type="ECO:0008006" key="4">
    <source>
        <dbReference type="Google" id="ProtNLM"/>
    </source>
</evidence>
<feature type="chain" id="PRO_5001990549" description="DUF4249 domain-containing protein" evidence="1">
    <location>
        <begin position="19"/>
        <end position="274"/>
    </location>
</feature>
<dbReference type="InterPro" id="IPR025345">
    <property type="entry name" value="DUF4249"/>
</dbReference>
<dbReference type="EMBL" id="JRLV01000005">
    <property type="protein sequence ID" value="KGO82576.1"/>
    <property type="molecule type" value="Genomic_DNA"/>
</dbReference>
<accession>A0A0A2LTC0</accession>
<gene>
    <name evidence="2" type="ORF">Q763_05635</name>
</gene>
<name>A0A0A2LTC0_9FLAO</name>
<evidence type="ECO:0000313" key="3">
    <source>
        <dbReference type="Proteomes" id="UP000030129"/>
    </source>
</evidence>
<dbReference type="RefSeq" id="WP_035131992.1">
    <property type="nucleotide sequence ID" value="NZ_JRLV01000005.1"/>
</dbReference>
<evidence type="ECO:0000313" key="2">
    <source>
        <dbReference type="EMBL" id="KGO82576.1"/>
    </source>
</evidence>
<sequence length="274" mass="30665">MKNIKFLLLLFTASLAFTGCEDVIEVDLDTAEPRLVIDASIEWIKGTDGSNQTIRLTTTTGYYEPEIPVVSGATVFVTNNTSGAVFTFNEVPNTGNYVCTDFIPVINDEYSLTVINDGETYTATEKLFAVPEISNVIQDDEGGVLGDEIEVRFFWQDNGAEVNYYMARFDIDVLPYPDYDALDDEFFQGNEMFAFISHEDLKAGDIVHFKLGGTSERFFNYLMQLTNVAEPGGGPFQTPPTSVRGNLVNETNIDNYAYGYFRVTEVDIMEYTVQ</sequence>
<reference evidence="2 3" key="1">
    <citation type="submission" date="2013-09" db="EMBL/GenBank/DDBJ databases">
        <authorList>
            <person name="Zeng Z."/>
            <person name="Chen C."/>
        </authorList>
    </citation>
    <scope>NUCLEOTIDE SEQUENCE [LARGE SCALE GENOMIC DNA]</scope>
    <source>
        <strain evidence="2 3">F44-8</strain>
    </source>
</reference>
<dbReference type="PROSITE" id="PS51257">
    <property type="entry name" value="PROKAR_LIPOPROTEIN"/>
    <property type="match status" value="1"/>
</dbReference>
<dbReference type="AlphaFoldDB" id="A0A0A2LTC0"/>
<proteinExistence type="predicted"/>
<comment type="caution">
    <text evidence="2">The sequence shown here is derived from an EMBL/GenBank/DDBJ whole genome shotgun (WGS) entry which is preliminary data.</text>
</comment>
<protein>
    <recommendedName>
        <fullName evidence="4">DUF4249 domain-containing protein</fullName>
    </recommendedName>
</protein>
<organism evidence="2 3">
    <name type="scientific">Flavobacterium beibuense F44-8</name>
    <dbReference type="NCBI Taxonomy" id="1406840"/>
    <lineage>
        <taxon>Bacteria</taxon>
        <taxon>Pseudomonadati</taxon>
        <taxon>Bacteroidota</taxon>
        <taxon>Flavobacteriia</taxon>
        <taxon>Flavobacteriales</taxon>
        <taxon>Flavobacteriaceae</taxon>
        <taxon>Flavobacterium</taxon>
    </lineage>
</organism>
<dbReference type="eggNOG" id="ENOG502ZCA0">
    <property type="taxonomic scope" value="Bacteria"/>
</dbReference>
<feature type="signal peptide" evidence="1">
    <location>
        <begin position="1"/>
        <end position="18"/>
    </location>
</feature>
<dbReference type="Proteomes" id="UP000030129">
    <property type="component" value="Unassembled WGS sequence"/>
</dbReference>
<dbReference type="STRING" id="1406840.Q763_05635"/>
<keyword evidence="1" id="KW-0732">Signal</keyword>